<dbReference type="RefSeq" id="WP_061325472.1">
    <property type="nucleotide sequence ID" value="NZ_CBIFXG010000003.1"/>
</dbReference>
<dbReference type="GO" id="GO:0005506">
    <property type="term" value="F:iron ion binding"/>
    <property type="evidence" value="ECO:0007669"/>
    <property type="project" value="InterPro"/>
</dbReference>
<evidence type="ECO:0000256" key="1">
    <source>
        <dbReference type="ARBA" id="ARBA00001962"/>
    </source>
</evidence>
<keyword evidence="11" id="KW-1185">Reference proteome</keyword>
<dbReference type="Pfam" id="PF00848">
    <property type="entry name" value="Ring_hydroxyl_A"/>
    <property type="match status" value="1"/>
</dbReference>
<dbReference type="EMBL" id="JADULK010000003">
    <property type="protein sequence ID" value="MBH1929530.1"/>
    <property type="molecule type" value="Genomic_DNA"/>
</dbReference>
<dbReference type="PROSITE" id="PS51296">
    <property type="entry name" value="RIESKE"/>
    <property type="match status" value="1"/>
</dbReference>
<keyword evidence="6" id="KW-0411">Iron-sulfur</keyword>
<dbReference type="CDD" id="cd08884">
    <property type="entry name" value="RHO_alpha_C_GbcA-like"/>
    <property type="match status" value="1"/>
</dbReference>
<evidence type="ECO:0000256" key="3">
    <source>
        <dbReference type="ARBA" id="ARBA00022723"/>
    </source>
</evidence>
<organism evidence="9 10">
    <name type="scientific">Serratia rubidaea</name>
    <name type="common">Serratia marinorubra</name>
    <dbReference type="NCBI Taxonomy" id="61652"/>
    <lineage>
        <taxon>Bacteria</taxon>
        <taxon>Pseudomonadati</taxon>
        <taxon>Pseudomonadota</taxon>
        <taxon>Gammaproteobacteria</taxon>
        <taxon>Enterobacterales</taxon>
        <taxon>Yersiniaceae</taxon>
        <taxon>Serratia</taxon>
    </lineage>
</organism>
<dbReference type="Gene3D" id="3.90.380.10">
    <property type="entry name" value="Naphthalene 1,2-dioxygenase Alpha Subunit, Chain A, domain 1"/>
    <property type="match status" value="1"/>
</dbReference>
<keyword evidence="5" id="KW-0408">Iron</keyword>
<evidence type="ECO:0000256" key="6">
    <source>
        <dbReference type="ARBA" id="ARBA00023014"/>
    </source>
</evidence>
<keyword evidence="4 9" id="KW-0560">Oxidoreductase</keyword>
<dbReference type="EC" id="1.14.12.1" evidence="9"/>
<dbReference type="KEGG" id="srz:AXX16_2056"/>
<dbReference type="Pfam" id="PF00355">
    <property type="entry name" value="Rieske"/>
    <property type="match status" value="1"/>
</dbReference>
<evidence type="ECO:0000259" key="7">
    <source>
        <dbReference type="PROSITE" id="PS51296"/>
    </source>
</evidence>
<evidence type="ECO:0000256" key="2">
    <source>
        <dbReference type="ARBA" id="ARBA00022714"/>
    </source>
</evidence>
<dbReference type="GO" id="GO:0051537">
    <property type="term" value="F:2 iron, 2 sulfur cluster binding"/>
    <property type="evidence" value="ECO:0007669"/>
    <property type="project" value="UniProtKB-KW"/>
</dbReference>
<dbReference type="AlphaFoldDB" id="A0A126VHG5"/>
<dbReference type="PANTHER" id="PTHR43756">
    <property type="entry name" value="CHOLINE MONOOXYGENASE, CHLOROPLASTIC"/>
    <property type="match status" value="1"/>
</dbReference>
<dbReference type="InterPro" id="IPR015879">
    <property type="entry name" value="Ring_hydroxy_dOase_asu_C_dom"/>
</dbReference>
<keyword evidence="3" id="KW-0479">Metal-binding</keyword>
<dbReference type="SUPFAM" id="SSF50022">
    <property type="entry name" value="ISP domain"/>
    <property type="match status" value="1"/>
</dbReference>
<evidence type="ECO:0000256" key="4">
    <source>
        <dbReference type="ARBA" id="ARBA00023002"/>
    </source>
</evidence>
<dbReference type="CDD" id="cd03469">
    <property type="entry name" value="Rieske_RO_Alpha_N"/>
    <property type="match status" value="1"/>
</dbReference>
<dbReference type="Gene3D" id="2.102.10.10">
    <property type="entry name" value="Rieske [2Fe-2S] iron-sulphur domain"/>
    <property type="match status" value="1"/>
</dbReference>
<dbReference type="SUPFAM" id="SSF55961">
    <property type="entry name" value="Bet v1-like"/>
    <property type="match status" value="1"/>
</dbReference>
<evidence type="ECO:0000313" key="9">
    <source>
        <dbReference type="EMBL" id="VEI67867.1"/>
    </source>
</evidence>
<evidence type="ECO:0000313" key="11">
    <source>
        <dbReference type="Proteomes" id="UP000624159"/>
    </source>
</evidence>
<dbReference type="Proteomes" id="UP000624159">
    <property type="component" value="Unassembled WGS sequence"/>
</dbReference>
<comment type="cofactor">
    <cofactor evidence="1">
        <name>Fe cation</name>
        <dbReference type="ChEBI" id="CHEBI:24875"/>
    </cofactor>
</comment>
<evidence type="ECO:0000313" key="8">
    <source>
        <dbReference type="EMBL" id="MBH1929530.1"/>
    </source>
</evidence>
<keyword evidence="2" id="KW-0001">2Fe-2S</keyword>
<dbReference type="PRINTS" id="PR00090">
    <property type="entry name" value="RNGDIOXGNASE"/>
</dbReference>
<dbReference type="InterPro" id="IPR036922">
    <property type="entry name" value="Rieske_2Fe-2S_sf"/>
</dbReference>
<dbReference type="InterPro" id="IPR017941">
    <property type="entry name" value="Rieske_2Fe-2S"/>
</dbReference>
<accession>A0A126VHG5</accession>
<keyword evidence="9" id="KW-0223">Dioxygenase</keyword>
<dbReference type="GO" id="GO:0018618">
    <property type="term" value="F:anthranilate 1,2-dioxygenase (deaminating, decarboxylating) activity"/>
    <property type="evidence" value="ECO:0007669"/>
    <property type="project" value="UniProtKB-EC"/>
</dbReference>
<feature type="domain" description="Rieske" evidence="7">
    <location>
        <begin position="57"/>
        <end position="164"/>
    </location>
</feature>
<evidence type="ECO:0000313" key="10">
    <source>
        <dbReference type="Proteomes" id="UP000281904"/>
    </source>
</evidence>
<reference evidence="8 11" key="2">
    <citation type="submission" date="2020-11" db="EMBL/GenBank/DDBJ databases">
        <title>Enhanced detection system for hospital associated transmission using whole genome sequencing surveillance.</title>
        <authorList>
            <person name="Harrison L.H."/>
            <person name="Van Tyne D."/>
            <person name="Marsh J.W."/>
            <person name="Griffith M.P."/>
            <person name="Snyder D.J."/>
            <person name="Cooper V.S."/>
            <person name="Mustapha M."/>
        </authorList>
    </citation>
    <scope>NUCLEOTIDE SEQUENCE [LARGE SCALE GENOMIC DNA]</scope>
    <source>
        <strain evidence="8 11">SER00230</strain>
    </source>
</reference>
<reference evidence="9 10" key="1">
    <citation type="submission" date="2018-12" db="EMBL/GenBank/DDBJ databases">
        <authorList>
            <consortium name="Pathogen Informatics"/>
        </authorList>
    </citation>
    <scope>NUCLEOTIDE SEQUENCE [LARGE SCALE GENOMIC DNA]</scope>
    <source>
        <strain evidence="9 10">NCTC10036</strain>
    </source>
</reference>
<dbReference type="PANTHER" id="PTHR43756:SF5">
    <property type="entry name" value="CHOLINE MONOOXYGENASE, CHLOROPLASTIC"/>
    <property type="match status" value="1"/>
</dbReference>
<dbReference type="EMBL" id="LR134493">
    <property type="protein sequence ID" value="VEI67867.1"/>
    <property type="molecule type" value="Genomic_DNA"/>
</dbReference>
<name>A0A126VHG5_SERRU</name>
<evidence type="ECO:0000256" key="5">
    <source>
        <dbReference type="ARBA" id="ARBA00023004"/>
    </source>
</evidence>
<proteinExistence type="predicted"/>
<dbReference type="InterPro" id="IPR001663">
    <property type="entry name" value="Rng_hydr_dOase-A"/>
</dbReference>
<dbReference type="Proteomes" id="UP000281904">
    <property type="component" value="Chromosome"/>
</dbReference>
<gene>
    <name evidence="9" type="primary">andAc</name>
    <name evidence="8" type="ORF">I5U13_07610</name>
    <name evidence="9" type="ORF">NCTC10036_03153</name>
</gene>
<sequence length="440" mass="50613">MSHNDLLNITCASITDAREQMTDLLKRRQPNYSLPQPLYNDPTMFRIDMEEVFQKEWLFVGMTSEIPKKGDYFTLEIGQNPVLVVRDADGAVNAFHNTCRHRGSRICQQPRGKVANLVCPYHQWTYDLKGNLLFAGTHMGDGFEPRQHGLKPAHCRTAGGFIFVCIAEQVPESDFDDFLATLEEYMAPYDVENTKLATESEMYEKANWKLVLENNRECYHCAGSHPELLNTLLEWDDTNDPRATPEFIAYYNQQAEQWDQEGIPHRHQSFGQRNRIVRMPLKPGANVMTIDGSEGCTKLLGRIQNRQLGSMRILHLPNSWNHMQSDHFIVFRVLPISAQESLVTTKWFVHKDAVPGVDYDPERLRQVWDATNDQDRILGEENQRGINSIGYQPGPYSETYEFGVINFLDWYSETVLKNMDAADNSEHYPIGVPDAERQYG</sequence>
<protein>
    <submittedName>
        <fullName evidence="9">Anthranilate 1,2-dioxygenase large subunit</fullName>
        <ecNumber evidence="9">1.14.12.1</ecNumber>
    </submittedName>
    <submittedName>
        <fullName evidence="8">Aromatic ring-hydroxylating dioxygenase subunit alpha</fullName>
    </submittedName>
</protein>